<dbReference type="PANTHER" id="PTHR10458:SF22">
    <property type="entry name" value="PEPTIDE DEFORMYLASE"/>
    <property type="match status" value="1"/>
</dbReference>
<dbReference type="NCBIfam" id="NF001159">
    <property type="entry name" value="PRK00150.1-3"/>
    <property type="match status" value="1"/>
</dbReference>
<protein>
    <recommendedName>
        <fullName evidence="3">Peptide deformylase</fullName>
        <shortName evidence="3">PDF</shortName>
        <ecNumber evidence="3">3.5.1.88</ecNumber>
    </recommendedName>
    <alternativeName>
        <fullName evidence="3">Polypeptide deformylase</fullName>
    </alternativeName>
</protein>
<sequence>MAIRQVLQDENPILRKKSIPVKEINQETIRLLDDMHDTMVDYEGIGLAAPQVGVLKRVIVVQLGEELPKIELVNPKIEKTIGEKSDLEGCLSVPGVFGEVKRAEEIVVSGLNRTGKKIKFNAQGMLSRALQHEIDHLDGIIFTDKVDKLVEG</sequence>
<keyword evidence="2 3" id="KW-0408">Iron</keyword>
<comment type="cofactor">
    <cofactor evidence="3">
        <name>Fe(2+)</name>
        <dbReference type="ChEBI" id="CHEBI:29033"/>
    </cofactor>
    <text evidence="3">Binds 1 Fe(2+) ion.</text>
</comment>
<dbReference type="CDD" id="cd00487">
    <property type="entry name" value="Pep_deformylase"/>
    <property type="match status" value="1"/>
</dbReference>
<dbReference type="PRINTS" id="PR01576">
    <property type="entry name" value="PDEFORMYLASE"/>
</dbReference>
<evidence type="ECO:0000313" key="4">
    <source>
        <dbReference type="EMBL" id="XBX76147.1"/>
    </source>
</evidence>
<dbReference type="SUPFAM" id="SSF56420">
    <property type="entry name" value="Peptide deformylase"/>
    <property type="match status" value="1"/>
</dbReference>
<dbReference type="HAMAP" id="MF_00163">
    <property type="entry name" value="Pep_deformylase"/>
    <property type="match status" value="1"/>
</dbReference>
<reference evidence="4" key="2">
    <citation type="submission" date="2024-06" db="EMBL/GenBank/DDBJ databases">
        <authorList>
            <person name="Petrova K.O."/>
            <person name="Toshchakov S.V."/>
            <person name="Boltjanskaja Y.V."/>
            <person name="Kevbrin V."/>
        </authorList>
    </citation>
    <scope>NUCLEOTIDE SEQUENCE</scope>
    <source>
        <strain evidence="4">Z-910T</strain>
    </source>
</reference>
<dbReference type="GO" id="GO:0046872">
    <property type="term" value="F:metal ion binding"/>
    <property type="evidence" value="ECO:0007669"/>
    <property type="project" value="UniProtKB-KW"/>
</dbReference>
<dbReference type="EC" id="3.5.1.88" evidence="3"/>
<dbReference type="InterPro" id="IPR036821">
    <property type="entry name" value="Peptide_deformylase_sf"/>
</dbReference>
<dbReference type="InterPro" id="IPR023635">
    <property type="entry name" value="Peptide_deformylase"/>
</dbReference>
<name>A0AAU7VQB9_9FIRM</name>
<dbReference type="PANTHER" id="PTHR10458">
    <property type="entry name" value="PEPTIDE DEFORMYLASE"/>
    <property type="match status" value="1"/>
</dbReference>
<gene>
    <name evidence="3 4" type="primary">def</name>
    <name evidence="4" type="ORF">PRVXT_001323</name>
</gene>
<reference evidence="4" key="1">
    <citation type="journal article" date="2013" name="Extremophiles">
        <title>Proteinivorax tanatarense gen. nov., sp. nov., an anaerobic, haloalkaliphilic, proteolytic bacterium isolated from a decaying algal bloom, and proposal of Proteinivoraceae fam. nov.</title>
        <authorList>
            <person name="Kevbrin V."/>
            <person name="Boltyanskaya Y."/>
            <person name="Zhilina T."/>
            <person name="Kolganova T."/>
            <person name="Lavrentjeva E."/>
            <person name="Kuznetsov B."/>
        </authorList>
    </citation>
    <scope>NUCLEOTIDE SEQUENCE</scope>
    <source>
        <strain evidence="4">Z-910T</strain>
    </source>
</reference>
<feature type="binding site" evidence="3">
    <location>
        <position position="132"/>
    </location>
    <ligand>
        <name>Fe cation</name>
        <dbReference type="ChEBI" id="CHEBI:24875"/>
    </ligand>
</feature>
<dbReference type="EMBL" id="CP158367">
    <property type="protein sequence ID" value="XBX76147.1"/>
    <property type="molecule type" value="Genomic_DNA"/>
</dbReference>
<evidence type="ECO:0000256" key="3">
    <source>
        <dbReference type="HAMAP-Rule" id="MF_00163"/>
    </source>
</evidence>
<dbReference type="GO" id="GO:0006412">
    <property type="term" value="P:translation"/>
    <property type="evidence" value="ECO:0007669"/>
    <property type="project" value="UniProtKB-UniRule"/>
</dbReference>
<comment type="function">
    <text evidence="3">Removes the formyl group from the N-terminal Met of newly synthesized proteins. Requires at least a dipeptide for an efficient rate of reaction. N-terminal L-methionine is a prerequisite for activity but the enzyme has broad specificity at other positions.</text>
</comment>
<keyword evidence="3 4" id="KW-0378">Hydrolase</keyword>
<organism evidence="4">
    <name type="scientific">Proteinivorax tanatarense</name>
    <dbReference type="NCBI Taxonomy" id="1260629"/>
    <lineage>
        <taxon>Bacteria</taxon>
        <taxon>Bacillati</taxon>
        <taxon>Bacillota</taxon>
        <taxon>Clostridia</taxon>
        <taxon>Eubacteriales</taxon>
        <taxon>Proteinivoracaceae</taxon>
        <taxon>Proteinivorax</taxon>
    </lineage>
</organism>
<evidence type="ECO:0000256" key="1">
    <source>
        <dbReference type="ARBA" id="ARBA00010759"/>
    </source>
</evidence>
<keyword evidence="3" id="KW-0648">Protein biosynthesis</keyword>
<feature type="binding site" evidence="3">
    <location>
        <position position="90"/>
    </location>
    <ligand>
        <name>Fe cation</name>
        <dbReference type="ChEBI" id="CHEBI:24875"/>
    </ligand>
</feature>
<dbReference type="NCBIfam" id="TIGR00079">
    <property type="entry name" value="pept_deformyl"/>
    <property type="match status" value="1"/>
</dbReference>
<feature type="active site" evidence="3">
    <location>
        <position position="133"/>
    </location>
</feature>
<dbReference type="RefSeq" id="WP_350344881.1">
    <property type="nucleotide sequence ID" value="NZ_CP158367.1"/>
</dbReference>
<feature type="binding site" evidence="3">
    <location>
        <position position="136"/>
    </location>
    <ligand>
        <name>Fe cation</name>
        <dbReference type="ChEBI" id="CHEBI:24875"/>
    </ligand>
</feature>
<proteinExistence type="inferred from homology"/>
<comment type="catalytic activity">
    <reaction evidence="3">
        <text>N-terminal N-formyl-L-methionyl-[peptide] + H2O = N-terminal L-methionyl-[peptide] + formate</text>
        <dbReference type="Rhea" id="RHEA:24420"/>
        <dbReference type="Rhea" id="RHEA-COMP:10639"/>
        <dbReference type="Rhea" id="RHEA-COMP:10640"/>
        <dbReference type="ChEBI" id="CHEBI:15377"/>
        <dbReference type="ChEBI" id="CHEBI:15740"/>
        <dbReference type="ChEBI" id="CHEBI:49298"/>
        <dbReference type="ChEBI" id="CHEBI:64731"/>
        <dbReference type="EC" id="3.5.1.88"/>
    </reaction>
</comment>
<dbReference type="PIRSF" id="PIRSF004749">
    <property type="entry name" value="Pep_def"/>
    <property type="match status" value="1"/>
</dbReference>
<dbReference type="Gene3D" id="3.90.45.10">
    <property type="entry name" value="Peptide deformylase"/>
    <property type="match status" value="1"/>
</dbReference>
<accession>A0AAU7VQB9</accession>
<keyword evidence="3" id="KW-0479">Metal-binding</keyword>
<dbReference type="Pfam" id="PF01327">
    <property type="entry name" value="Pep_deformylase"/>
    <property type="match status" value="1"/>
</dbReference>
<dbReference type="GO" id="GO:0042586">
    <property type="term" value="F:peptide deformylase activity"/>
    <property type="evidence" value="ECO:0007669"/>
    <property type="project" value="UniProtKB-UniRule"/>
</dbReference>
<comment type="similarity">
    <text evidence="1 3">Belongs to the polypeptide deformylase family.</text>
</comment>
<dbReference type="AlphaFoldDB" id="A0AAU7VQB9"/>
<evidence type="ECO:0000256" key="2">
    <source>
        <dbReference type="ARBA" id="ARBA00023004"/>
    </source>
</evidence>